<dbReference type="PROSITE" id="PS51892">
    <property type="entry name" value="SUBTILASE"/>
    <property type="match status" value="1"/>
</dbReference>
<feature type="signal peptide" evidence="12">
    <location>
        <begin position="1"/>
        <end position="38"/>
    </location>
</feature>
<dbReference type="SUPFAM" id="SSF52743">
    <property type="entry name" value="Subtilisin-like"/>
    <property type="match status" value="1"/>
</dbReference>
<feature type="active site" description="Charge relay system" evidence="8 9">
    <location>
        <position position="248"/>
    </location>
</feature>
<feature type="active site" description="Charge relay system" evidence="8 9">
    <location>
        <position position="558"/>
    </location>
</feature>
<keyword evidence="3" id="KW-0964">Secreted</keyword>
<evidence type="ECO:0000259" key="14">
    <source>
        <dbReference type="Pfam" id="PF02225"/>
    </source>
</evidence>
<evidence type="ECO:0000256" key="10">
    <source>
        <dbReference type="RuleBase" id="RU003355"/>
    </source>
</evidence>
<evidence type="ECO:0000256" key="8">
    <source>
        <dbReference type="PIRSR" id="PIRSR615500-1"/>
    </source>
</evidence>
<evidence type="ECO:0000256" key="5">
    <source>
        <dbReference type="ARBA" id="ARBA00022729"/>
    </source>
</evidence>
<dbReference type="PANTHER" id="PTHR43806:SF65">
    <property type="entry name" value="SERINE PROTEASE APRX"/>
    <property type="match status" value="1"/>
</dbReference>
<dbReference type="InterPro" id="IPR046450">
    <property type="entry name" value="PA_dom_sf"/>
</dbReference>
<dbReference type="Pfam" id="PF06280">
    <property type="entry name" value="fn3_5"/>
    <property type="match status" value="1"/>
</dbReference>
<dbReference type="PANTHER" id="PTHR43806">
    <property type="entry name" value="PEPTIDASE S8"/>
    <property type="match status" value="1"/>
</dbReference>
<feature type="domain" description="Peptidase S8/S53" evidence="13">
    <location>
        <begin position="179"/>
        <end position="614"/>
    </location>
</feature>
<evidence type="ECO:0000259" key="15">
    <source>
        <dbReference type="Pfam" id="PF06280"/>
    </source>
</evidence>
<dbReference type="PROSITE" id="PS00136">
    <property type="entry name" value="SUBTILASE_ASP"/>
    <property type="match status" value="1"/>
</dbReference>
<dbReference type="EMBL" id="FNTX01000001">
    <property type="protein sequence ID" value="SEE17276.1"/>
    <property type="molecule type" value="Genomic_DNA"/>
</dbReference>
<dbReference type="InterPro" id="IPR003137">
    <property type="entry name" value="PA_domain"/>
</dbReference>
<feature type="chain" id="PRO_5039705029" evidence="12">
    <location>
        <begin position="39"/>
        <end position="938"/>
    </location>
</feature>
<evidence type="ECO:0000313" key="16">
    <source>
        <dbReference type="EMBL" id="SEE17276.1"/>
    </source>
</evidence>
<dbReference type="Gene3D" id="3.40.50.200">
    <property type="entry name" value="Peptidase S8/S53 domain"/>
    <property type="match status" value="1"/>
</dbReference>
<dbReference type="PRINTS" id="PR00723">
    <property type="entry name" value="SUBTILISIN"/>
</dbReference>
<dbReference type="PROSITE" id="PS00138">
    <property type="entry name" value="SUBTILASE_SER"/>
    <property type="match status" value="1"/>
</dbReference>
<evidence type="ECO:0000256" key="2">
    <source>
        <dbReference type="ARBA" id="ARBA00022512"/>
    </source>
</evidence>
<dbReference type="Gene3D" id="3.50.30.30">
    <property type="match status" value="1"/>
</dbReference>
<dbReference type="PROSITE" id="PS51318">
    <property type="entry name" value="TAT"/>
    <property type="match status" value="1"/>
</dbReference>
<feature type="active site" description="Charge relay system" evidence="8 9">
    <location>
        <position position="188"/>
    </location>
</feature>
<proteinExistence type="inferred from homology"/>
<keyword evidence="6 9" id="KW-0378">Hydrolase</keyword>
<dbReference type="InterPro" id="IPR022398">
    <property type="entry name" value="Peptidase_S8_His-AS"/>
</dbReference>
<dbReference type="RefSeq" id="WP_175476990.1">
    <property type="nucleotide sequence ID" value="NZ_FNTX01000001.1"/>
</dbReference>
<comment type="similarity">
    <text evidence="1 9 10">Belongs to the peptidase S8 family.</text>
</comment>
<gene>
    <name evidence="16" type="ORF">SAMN04488554_1709</name>
</gene>
<name>A0A1H5GND0_9MICO</name>
<dbReference type="InterPro" id="IPR015500">
    <property type="entry name" value="Peptidase_S8_subtilisin-rel"/>
</dbReference>
<organism evidence="16 17">
    <name type="scientific">Ruania alba</name>
    <dbReference type="NCBI Taxonomy" id="648782"/>
    <lineage>
        <taxon>Bacteria</taxon>
        <taxon>Bacillati</taxon>
        <taxon>Actinomycetota</taxon>
        <taxon>Actinomycetes</taxon>
        <taxon>Micrococcales</taxon>
        <taxon>Ruaniaceae</taxon>
        <taxon>Ruania</taxon>
    </lineage>
</organism>
<evidence type="ECO:0000259" key="13">
    <source>
        <dbReference type="Pfam" id="PF00082"/>
    </source>
</evidence>
<evidence type="ECO:0000256" key="1">
    <source>
        <dbReference type="ARBA" id="ARBA00011073"/>
    </source>
</evidence>
<evidence type="ECO:0000256" key="12">
    <source>
        <dbReference type="SAM" id="SignalP"/>
    </source>
</evidence>
<dbReference type="CDD" id="cd07489">
    <property type="entry name" value="Peptidases_S8_5"/>
    <property type="match status" value="1"/>
</dbReference>
<dbReference type="InterPro" id="IPR036852">
    <property type="entry name" value="Peptidase_S8/S53_dom_sf"/>
</dbReference>
<accession>A0A1H5GND0</accession>
<sequence length="938" mass="96020">MRRSFRSGTSRTRRAAIAIGGAAALALTTAIPISAASADDVTSLGSASDYGAAAEPTGLQAESSPTGAWFVETSGAPTSRGGNASENSRHAREVRAEAEALGVDMEVREEFSALWAGLSVNMTDDGAALMARAEGVQAVYPVLTVSVPPTPTSTEKPEMGTAVTLTGADITQSELGYTGAGVRVGIIDTGVDYDHPDLGGTGEDTTFPTDRVPVGYDFVGDDYNADSGSAAYQPEPRPDDDPDDCQGHGTHVAGIAGASGDPTADGVRGVAPDVTFGAYRVFGCDGSTTSDIMISALERALADGMDVVNMSIGAAFATWPEYPTSVASSALVDAGVVVVASAGNSGDLGLWATGAPGTGSDVIGVASYDNVEFTTTSFTTEPDGGVYPYITASGGGEAPTSGTLPLAVADAPLACEPLAGDYTGQAVVVQRGDCSFHIKGVHAEEAGAAAMVLYNNVDGLVSPTVAGDPPVTIPVAALSLADGANLVAAIEDGSATDLAWSDEVISVPNPTAGLISDFSSYGMAADLSLKPDLGAPGGQIWSTVPLEQGGYGSKNGTSMAAPHVAGGIALLLEARADLGPAEILDVLQNSADPTLWSLNTDVGLLEPVFRQGAGMLDIDDAILSTVRVSPGELSLGESEGGPVSETLTVQNDGAQDVTYTITHEDAISTAGNPDDPGFFYGESTVDVRESVTVPAGGEVSFDVTVSPAADLEQALYGGYLTLMPEDGEPVRVPYAGFAGDYQDLPLLGDIGANDLPVLGQLTACDRLVGVDCTWNGTWNLMPDGATYSMAEGDVPTVLVHLDAPAQSVDLTVYAAVDGERGEPIGSTATFLDTDYVGRSGGAAAFTPYTWDGVLGSVYRAGRHNQDWAVPDGDYIIGLTAVNALGDPDNPDHVETAETAVFTIDRDGDGNPPEEFEEQLRDVPPKMKGELRCIVQGQC</sequence>
<keyword evidence="4 9" id="KW-0645">Protease</keyword>
<protein>
    <submittedName>
        <fullName evidence="16">Fn3-like domain-containing protein</fullName>
    </submittedName>
</protein>
<feature type="region of interest" description="Disordered" evidence="11">
    <location>
        <begin position="225"/>
        <end position="264"/>
    </location>
</feature>
<dbReference type="GO" id="GO:0016020">
    <property type="term" value="C:membrane"/>
    <property type="evidence" value="ECO:0007669"/>
    <property type="project" value="InterPro"/>
</dbReference>
<keyword evidence="17" id="KW-1185">Reference proteome</keyword>
<feature type="domain" description="C5a peptidase/Subtilisin-like protease SBT2-like Fn3-like" evidence="15">
    <location>
        <begin position="635"/>
        <end position="734"/>
    </location>
</feature>
<dbReference type="InterPro" id="IPR034187">
    <property type="entry name" value="Peptidases_S8_5"/>
</dbReference>
<reference evidence="17" key="1">
    <citation type="submission" date="2016-10" db="EMBL/GenBank/DDBJ databases">
        <authorList>
            <person name="Varghese N."/>
            <person name="Submissions S."/>
        </authorList>
    </citation>
    <scope>NUCLEOTIDE SEQUENCE [LARGE SCALE GENOMIC DNA]</scope>
    <source>
        <strain evidence="17">DSM 21368</strain>
    </source>
</reference>
<dbReference type="AlphaFoldDB" id="A0A1H5GND0"/>
<dbReference type="InterPro" id="IPR010435">
    <property type="entry name" value="C5a/SBT2-like_Fn3"/>
</dbReference>
<evidence type="ECO:0000256" key="3">
    <source>
        <dbReference type="ARBA" id="ARBA00022525"/>
    </source>
</evidence>
<evidence type="ECO:0000256" key="7">
    <source>
        <dbReference type="ARBA" id="ARBA00022825"/>
    </source>
</evidence>
<evidence type="ECO:0000256" key="11">
    <source>
        <dbReference type="SAM" id="MobiDB-lite"/>
    </source>
</evidence>
<dbReference type="InterPro" id="IPR000209">
    <property type="entry name" value="Peptidase_S8/S53_dom"/>
</dbReference>
<evidence type="ECO:0000256" key="4">
    <source>
        <dbReference type="ARBA" id="ARBA00022670"/>
    </source>
</evidence>
<dbReference type="Proteomes" id="UP000199220">
    <property type="component" value="Unassembled WGS sequence"/>
</dbReference>
<evidence type="ECO:0000256" key="6">
    <source>
        <dbReference type="ARBA" id="ARBA00022801"/>
    </source>
</evidence>
<dbReference type="Pfam" id="PF02225">
    <property type="entry name" value="PA"/>
    <property type="match status" value="1"/>
</dbReference>
<dbReference type="InterPro" id="IPR023828">
    <property type="entry name" value="Peptidase_S8_Ser-AS"/>
</dbReference>
<dbReference type="PROSITE" id="PS00137">
    <property type="entry name" value="SUBTILASE_HIS"/>
    <property type="match status" value="1"/>
</dbReference>
<keyword evidence="2" id="KW-0134">Cell wall</keyword>
<dbReference type="GO" id="GO:0006508">
    <property type="term" value="P:proteolysis"/>
    <property type="evidence" value="ECO:0007669"/>
    <property type="project" value="UniProtKB-KW"/>
</dbReference>
<evidence type="ECO:0000256" key="9">
    <source>
        <dbReference type="PROSITE-ProRule" id="PRU01240"/>
    </source>
</evidence>
<dbReference type="Pfam" id="PF00082">
    <property type="entry name" value="Peptidase_S8"/>
    <property type="match status" value="1"/>
</dbReference>
<feature type="domain" description="PA" evidence="14">
    <location>
        <begin position="404"/>
        <end position="486"/>
    </location>
</feature>
<feature type="region of interest" description="Disordered" evidence="11">
    <location>
        <begin position="55"/>
        <end position="91"/>
    </location>
</feature>
<dbReference type="GO" id="GO:0004252">
    <property type="term" value="F:serine-type endopeptidase activity"/>
    <property type="evidence" value="ECO:0007669"/>
    <property type="project" value="UniProtKB-UniRule"/>
</dbReference>
<dbReference type="Gene3D" id="2.60.40.1710">
    <property type="entry name" value="Subtilisin-like superfamily"/>
    <property type="match status" value="1"/>
</dbReference>
<evidence type="ECO:0000313" key="17">
    <source>
        <dbReference type="Proteomes" id="UP000199220"/>
    </source>
</evidence>
<dbReference type="SUPFAM" id="SSF52025">
    <property type="entry name" value="PA domain"/>
    <property type="match status" value="1"/>
</dbReference>
<keyword evidence="7 9" id="KW-0720">Serine protease</keyword>
<dbReference type="InterPro" id="IPR006311">
    <property type="entry name" value="TAT_signal"/>
</dbReference>
<dbReference type="STRING" id="648782.SAMN04488554_1709"/>
<dbReference type="InterPro" id="IPR050131">
    <property type="entry name" value="Peptidase_S8_subtilisin-like"/>
</dbReference>
<dbReference type="InterPro" id="IPR023827">
    <property type="entry name" value="Peptidase_S8_Asp-AS"/>
</dbReference>
<feature type="compositionally biased region" description="Polar residues" evidence="11">
    <location>
        <begin position="75"/>
        <end position="86"/>
    </location>
</feature>
<keyword evidence="5 12" id="KW-0732">Signal</keyword>